<name>A0A2B4S1D5_STYPI</name>
<organism evidence="2 3">
    <name type="scientific">Stylophora pistillata</name>
    <name type="common">Smooth cauliflower coral</name>
    <dbReference type="NCBI Taxonomy" id="50429"/>
    <lineage>
        <taxon>Eukaryota</taxon>
        <taxon>Metazoa</taxon>
        <taxon>Cnidaria</taxon>
        <taxon>Anthozoa</taxon>
        <taxon>Hexacorallia</taxon>
        <taxon>Scleractinia</taxon>
        <taxon>Astrocoeniina</taxon>
        <taxon>Pocilloporidae</taxon>
        <taxon>Stylophora</taxon>
    </lineage>
</organism>
<feature type="domain" description="Reverse transcriptase" evidence="1">
    <location>
        <begin position="559"/>
        <end position="863"/>
    </location>
</feature>
<dbReference type="AlphaFoldDB" id="A0A2B4S1D5"/>
<evidence type="ECO:0000313" key="3">
    <source>
        <dbReference type="Proteomes" id="UP000225706"/>
    </source>
</evidence>
<evidence type="ECO:0000313" key="2">
    <source>
        <dbReference type="EMBL" id="PFX22610.1"/>
    </source>
</evidence>
<accession>A0A2B4S1D5</accession>
<dbReference type="Pfam" id="PF00078">
    <property type="entry name" value="RVT_1"/>
    <property type="match status" value="1"/>
</dbReference>
<dbReference type="PANTHER" id="PTHR33332">
    <property type="entry name" value="REVERSE TRANSCRIPTASE DOMAIN-CONTAINING PROTEIN"/>
    <property type="match status" value="1"/>
</dbReference>
<dbReference type="InterPro" id="IPR000477">
    <property type="entry name" value="RT_dom"/>
</dbReference>
<keyword evidence="3" id="KW-1185">Reference proteome</keyword>
<gene>
    <name evidence="2" type="primary">RTase</name>
    <name evidence="2" type="ORF">AWC38_SpisGene12885</name>
</gene>
<dbReference type="SUPFAM" id="SSF56672">
    <property type="entry name" value="DNA/RNA polymerases"/>
    <property type="match status" value="1"/>
</dbReference>
<keyword evidence="2" id="KW-0808">Transferase</keyword>
<dbReference type="GO" id="GO:0003964">
    <property type="term" value="F:RNA-directed DNA polymerase activity"/>
    <property type="evidence" value="ECO:0007669"/>
    <property type="project" value="UniProtKB-KW"/>
</dbReference>
<dbReference type="EMBL" id="LSMT01000234">
    <property type="protein sequence ID" value="PFX22610.1"/>
    <property type="molecule type" value="Genomic_DNA"/>
</dbReference>
<evidence type="ECO:0000259" key="1">
    <source>
        <dbReference type="PROSITE" id="PS50878"/>
    </source>
</evidence>
<dbReference type="Proteomes" id="UP000225706">
    <property type="component" value="Unassembled WGS sequence"/>
</dbReference>
<sequence>MQEMLHRDKEKDRPRYIADDQVNQGEREIFSIKGASEFGRTLWETEGAGDRNAAWLEQIRSAIHSRVPEPAEEDWDLDKTYAAKALKKKKTRSALGPDRLASFWRNRAHSLHKCVATAFRSISRSDEEYPQWFSEGKISLVPKPGEFSSDNQRPITCLNTIYKWYTSCLLVPIEKHLNHYELIEGAQGSARARCSETVDNLRIDRMVTLDYHRRKQLKQIDREASKIVVENGGKHTCGSTSWLYLSRNKGGRGLRSTETEYKETKVKAAVNLYQKRDPAMKMVRDFEERAESVGLQSLTKEATAYAKEHGLQLQLGYSDPVCVIEEGEVIPGKKLLPTRLYTIHKTRVSESSDSACRMCGTALEGMAHILPACPALAQTKYLARHDAVLKVLFFEIIFDLGLIDTVPPSRWYSHFKPQSVYETAEVQAYWDVPVHREYQELRTNRVDARIVNNRDKQLSSVVPVRNQSTKQFAITTTGNYLEASAILRFTKDLLLVNVLILCGDIAQNPGPGAACHCVSLKVCHWNIQHLTDSKLEEIRVRLTNSNNGEDKPDILILTETFGSAKVPDSFYFIPGFQLHRKDRIGRSGGGILAFVNSSLQVKRREDLEETDLECLWLETCPFKSKRPLLIAGVYRPPSYKAADDKRLGKNIENSGFRESHSTETALIRLVDQLLFNLDNDKATGLVFIDYKKAFDLIDHNLLLSKLKALGVGESSLPLFRDYLSGRRQYVNIDGHHSTQRALTLGVPQGSILGPILFLVFINDLPATLQHSVADIYADDTTISYSTHYTTAPNDISVGLQTDIDEILNWSADNRMILNETKTKSMLVTGKRLAKKMEQSTLQLNVNSTELEQVNSHKLLGVTIDSQLTFDQHVENLCTKLSQRIAVLRKIRRFLPIDQRKLYYNAMIKQTMLYASTIWTSCSAENLQKVFKLQKRAARVILGADTKANSVQLFRKLDWVPFFHEAKVNRSLMVYKRLSGDCPPYMSQMLVRNADINERSSRHGQLNLVCPRFKRESEGGLEMSFPWVSNRNTMTSEKTMKYAPLRWESKQGYPQGTRSTSAISS</sequence>
<protein>
    <submittedName>
        <fullName evidence="2">Putative RNA-directed DNA polymerase from transposon BS</fullName>
    </submittedName>
</protein>
<dbReference type="InterPro" id="IPR043502">
    <property type="entry name" value="DNA/RNA_pol_sf"/>
</dbReference>
<dbReference type="InterPro" id="IPR036691">
    <property type="entry name" value="Endo/exonu/phosph_ase_sf"/>
</dbReference>
<comment type="caution">
    <text evidence="2">The sequence shown here is derived from an EMBL/GenBank/DDBJ whole genome shotgun (WGS) entry which is preliminary data.</text>
</comment>
<keyword evidence="2" id="KW-0695">RNA-directed DNA polymerase</keyword>
<dbReference type="Gene3D" id="3.60.10.10">
    <property type="entry name" value="Endonuclease/exonuclease/phosphatase"/>
    <property type="match status" value="1"/>
</dbReference>
<dbReference type="CDD" id="cd01650">
    <property type="entry name" value="RT_nLTR_like"/>
    <property type="match status" value="1"/>
</dbReference>
<proteinExistence type="predicted"/>
<keyword evidence="2" id="KW-0548">Nucleotidyltransferase</keyword>
<dbReference type="SUPFAM" id="SSF56219">
    <property type="entry name" value="DNase I-like"/>
    <property type="match status" value="1"/>
</dbReference>
<reference evidence="3" key="1">
    <citation type="journal article" date="2017" name="bioRxiv">
        <title>Comparative analysis of the genomes of Stylophora pistillata and Acropora digitifera provides evidence for extensive differences between species of corals.</title>
        <authorList>
            <person name="Voolstra C.R."/>
            <person name="Li Y."/>
            <person name="Liew Y.J."/>
            <person name="Baumgarten S."/>
            <person name="Zoccola D."/>
            <person name="Flot J.-F."/>
            <person name="Tambutte S."/>
            <person name="Allemand D."/>
            <person name="Aranda M."/>
        </authorList>
    </citation>
    <scope>NUCLEOTIDE SEQUENCE [LARGE SCALE GENOMIC DNA]</scope>
</reference>
<dbReference type="OrthoDB" id="5989916at2759"/>
<dbReference type="PROSITE" id="PS50878">
    <property type="entry name" value="RT_POL"/>
    <property type="match status" value="1"/>
</dbReference>